<dbReference type="PATRIC" id="fig|512763.3.peg.3687"/>
<dbReference type="Proteomes" id="UP000061382">
    <property type="component" value="Chromosome"/>
</dbReference>
<dbReference type="RefSeq" id="WP_062544882.1">
    <property type="nucleotide sequence ID" value="NZ_CP012643.1"/>
</dbReference>
<gene>
    <name evidence="3" type="ORF">DC20_16755</name>
</gene>
<dbReference type="Pfam" id="PF00534">
    <property type="entry name" value="Glycos_transf_1"/>
    <property type="match status" value="1"/>
</dbReference>
<dbReference type="CDD" id="cd03804">
    <property type="entry name" value="GT4_WbaZ-like"/>
    <property type="match status" value="1"/>
</dbReference>
<proteinExistence type="predicted"/>
<sequence length="372" mass="43045">MKVAIVHEWFVDYSGSEKVVEQLLQIFPEAELYAVIDFMPDHLRKHIHHKPVTATFIQQLPFAKKHYRNYLFLMPLAVEQLDVSGYDLVISSSHAVAKGVLTHAHQLHICYCHSPARYAWDLYHQNLHENGLTKGIIGVFAKLTLHNFRKWDFATAQRIDFFISNSRNISRRIKKNYNRESTVIYPPVDLESFSIANTLREDFYLTVSRLVPYKRIDLLVEAFNEMPEKILIVIGEGPELKHLKAIANSNITLMGYQPFEVLKDYLQRAKAFVFAAKEDFGISPVEAQACGTPVIAFGKGGVLETVTPSSGLFFYKQQKEAIIQAVHQFESISENYDPHVIRASVERFNQKRFQEEVRQFVLEKYEELKHHF</sequence>
<evidence type="ECO:0000313" key="4">
    <source>
        <dbReference type="Proteomes" id="UP000061382"/>
    </source>
</evidence>
<protein>
    <recommendedName>
        <fullName evidence="5">Glycosyl transferase family 1</fullName>
    </recommendedName>
</protein>
<dbReference type="AlphaFoldDB" id="A0A0P0C5T6"/>
<dbReference type="Gene3D" id="3.40.50.2000">
    <property type="entry name" value="Glycogen Phosphorylase B"/>
    <property type="match status" value="2"/>
</dbReference>
<dbReference type="InterPro" id="IPR028098">
    <property type="entry name" value="Glyco_trans_4-like_N"/>
</dbReference>
<name>A0A0P0C5T6_9BACT</name>
<organism evidence="3 4">
    <name type="scientific">Rufibacter tibetensis</name>
    <dbReference type="NCBI Taxonomy" id="512763"/>
    <lineage>
        <taxon>Bacteria</taxon>
        <taxon>Pseudomonadati</taxon>
        <taxon>Bacteroidota</taxon>
        <taxon>Cytophagia</taxon>
        <taxon>Cytophagales</taxon>
        <taxon>Hymenobacteraceae</taxon>
        <taxon>Rufibacter</taxon>
    </lineage>
</organism>
<dbReference type="GO" id="GO:0016757">
    <property type="term" value="F:glycosyltransferase activity"/>
    <property type="evidence" value="ECO:0007669"/>
    <property type="project" value="InterPro"/>
</dbReference>
<feature type="domain" description="Glycosyl transferase family 1" evidence="1">
    <location>
        <begin position="198"/>
        <end position="334"/>
    </location>
</feature>
<evidence type="ECO:0000313" key="3">
    <source>
        <dbReference type="EMBL" id="ALJ00319.1"/>
    </source>
</evidence>
<dbReference type="Pfam" id="PF13439">
    <property type="entry name" value="Glyco_transf_4"/>
    <property type="match status" value="1"/>
</dbReference>
<dbReference type="PANTHER" id="PTHR45947">
    <property type="entry name" value="SULFOQUINOVOSYL TRANSFERASE SQD2"/>
    <property type="match status" value="1"/>
</dbReference>
<evidence type="ECO:0008006" key="5">
    <source>
        <dbReference type="Google" id="ProtNLM"/>
    </source>
</evidence>
<feature type="domain" description="Glycosyltransferase subfamily 4-like N-terminal" evidence="2">
    <location>
        <begin position="14"/>
        <end position="191"/>
    </location>
</feature>
<accession>A0A0P0C5T6</accession>
<dbReference type="KEGG" id="rti:DC20_16755"/>
<dbReference type="SUPFAM" id="SSF53756">
    <property type="entry name" value="UDP-Glycosyltransferase/glycogen phosphorylase"/>
    <property type="match status" value="1"/>
</dbReference>
<evidence type="ECO:0000259" key="1">
    <source>
        <dbReference type="Pfam" id="PF00534"/>
    </source>
</evidence>
<dbReference type="InterPro" id="IPR001296">
    <property type="entry name" value="Glyco_trans_1"/>
</dbReference>
<dbReference type="OrthoDB" id="9801573at2"/>
<keyword evidence="4" id="KW-1185">Reference proteome</keyword>
<evidence type="ECO:0000259" key="2">
    <source>
        <dbReference type="Pfam" id="PF13439"/>
    </source>
</evidence>
<dbReference type="InterPro" id="IPR050194">
    <property type="entry name" value="Glycosyltransferase_grp1"/>
</dbReference>
<dbReference type="STRING" id="512763.DC20_16755"/>
<dbReference type="EMBL" id="CP012643">
    <property type="protein sequence ID" value="ALJ00319.1"/>
    <property type="molecule type" value="Genomic_DNA"/>
</dbReference>
<reference evidence="3 4" key="1">
    <citation type="submission" date="2015-08" db="EMBL/GenBank/DDBJ databases">
        <title>Complete genome sequence of Rufibacter tibetensis strain 1351t, a radiation-resistant bacterium from tibet plateau.</title>
        <authorList>
            <person name="Dai J."/>
        </authorList>
    </citation>
    <scope>NUCLEOTIDE SEQUENCE [LARGE SCALE GENOMIC DNA]</scope>
    <source>
        <strain evidence="3 4">1351</strain>
    </source>
</reference>
<dbReference type="PANTHER" id="PTHR45947:SF3">
    <property type="entry name" value="SULFOQUINOVOSYL TRANSFERASE SQD2"/>
    <property type="match status" value="1"/>
</dbReference>